<feature type="region of interest" description="Disordered" evidence="2">
    <location>
        <begin position="1"/>
        <end position="37"/>
    </location>
</feature>
<name>A0A8H3V7N6_VENIN</name>
<organism evidence="3 4">
    <name type="scientific">Venturia inaequalis</name>
    <name type="common">Apple scab fungus</name>
    <dbReference type="NCBI Taxonomy" id="5025"/>
    <lineage>
        <taxon>Eukaryota</taxon>
        <taxon>Fungi</taxon>
        <taxon>Dikarya</taxon>
        <taxon>Ascomycota</taxon>
        <taxon>Pezizomycotina</taxon>
        <taxon>Dothideomycetes</taxon>
        <taxon>Pleosporomycetidae</taxon>
        <taxon>Venturiales</taxon>
        <taxon>Venturiaceae</taxon>
        <taxon>Venturia</taxon>
    </lineage>
</organism>
<protein>
    <submittedName>
        <fullName evidence="3">Uncharacterized protein</fullName>
    </submittedName>
</protein>
<feature type="compositionally biased region" description="Basic and acidic residues" evidence="2">
    <location>
        <begin position="133"/>
        <end position="143"/>
    </location>
</feature>
<gene>
    <name evidence="3" type="ORF">EG328_011345</name>
</gene>
<accession>A0A8H3V7N6</accession>
<feature type="region of interest" description="Disordered" evidence="2">
    <location>
        <begin position="103"/>
        <end position="143"/>
    </location>
</feature>
<proteinExistence type="predicted"/>
<dbReference type="AlphaFoldDB" id="A0A8H3V7N6"/>
<evidence type="ECO:0000256" key="1">
    <source>
        <dbReference type="SAM" id="Coils"/>
    </source>
</evidence>
<evidence type="ECO:0000313" key="3">
    <source>
        <dbReference type="EMBL" id="KAE9981889.1"/>
    </source>
</evidence>
<comment type="caution">
    <text evidence="3">The sequence shown here is derived from an EMBL/GenBank/DDBJ whole genome shotgun (WGS) entry which is preliminary data.</text>
</comment>
<feature type="coiled-coil region" evidence="1">
    <location>
        <begin position="311"/>
        <end position="360"/>
    </location>
</feature>
<reference evidence="3 4" key="1">
    <citation type="submission" date="2018-12" db="EMBL/GenBank/DDBJ databases">
        <title>Venturia inaequalis Genome Resource.</title>
        <authorList>
            <person name="Lichtner F.J."/>
        </authorList>
    </citation>
    <scope>NUCLEOTIDE SEQUENCE [LARGE SCALE GENOMIC DNA]</scope>
    <source>
        <strain evidence="3 4">120213</strain>
    </source>
</reference>
<feature type="compositionally biased region" description="Low complexity" evidence="2">
    <location>
        <begin position="104"/>
        <end position="117"/>
    </location>
</feature>
<dbReference type="Proteomes" id="UP000447873">
    <property type="component" value="Unassembled WGS sequence"/>
</dbReference>
<keyword evidence="1" id="KW-0175">Coiled coil</keyword>
<evidence type="ECO:0000313" key="4">
    <source>
        <dbReference type="Proteomes" id="UP000447873"/>
    </source>
</evidence>
<feature type="compositionally biased region" description="Polar residues" evidence="2">
    <location>
        <begin position="22"/>
        <end position="37"/>
    </location>
</feature>
<sequence length="397" mass="44358">MSERKNQTISKDDRYTLLAQPSYPTNGSPVSPTSNIKPSLQKFTRLVLKLNGKVFMDSTMPRNSSLWSESSAEAVSSSTTAASLTGATRLSLRTSTIVNGIQVSQSKPPTTTDTSSKAIQSAKPLTRSTNTRLEARNKTIDDPKKQIQELQQELKQVKALSDNGIRKIQDLEHTARVKDLDIKSQKQSIQTLSAGARGSFTMIKSSEKRLEELGAKIREHEAERVEWKSEKVISEGLHAQIKDENETLEAEAAESAREIEGLKISNVSLRQRIKASRKKIGKVSSQKLLHQRGAMKAKAATSRLAKRVIELKKLDRDHNAHAKEKDKAHNNRIKEKNNKITLLNSKIHQLESTISSVQQQANLQTDKQTAHLQARNDTITQRFNTVDIETGEERDNN</sequence>
<feature type="coiled-coil region" evidence="1">
    <location>
        <begin position="203"/>
        <end position="265"/>
    </location>
</feature>
<dbReference type="EMBL" id="WNWS01000083">
    <property type="protein sequence ID" value="KAE9981889.1"/>
    <property type="molecule type" value="Genomic_DNA"/>
</dbReference>
<evidence type="ECO:0000256" key="2">
    <source>
        <dbReference type="SAM" id="MobiDB-lite"/>
    </source>
</evidence>
<feature type="compositionally biased region" description="Basic and acidic residues" evidence="2">
    <location>
        <begin position="1"/>
        <end position="15"/>
    </location>
</feature>